<evidence type="ECO:0000256" key="5">
    <source>
        <dbReference type="ARBA" id="ARBA00023136"/>
    </source>
</evidence>
<protein>
    <submittedName>
        <fullName evidence="7">Uncharacterized protein</fullName>
    </submittedName>
</protein>
<evidence type="ECO:0000256" key="3">
    <source>
        <dbReference type="ARBA" id="ARBA00022692"/>
    </source>
</evidence>
<dbReference type="GO" id="GO:0005886">
    <property type="term" value="C:plasma membrane"/>
    <property type="evidence" value="ECO:0007669"/>
    <property type="project" value="UniProtKB-SubCell"/>
</dbReference>
<dbReference type="Pfam" id="PF01943">
    <property type="entry name" value="Polysacc_synt"/>
    <property type="match status" value="1"/>
</dbReference>
<feature type="transmembrane region" description="Helical" evidence="6">
    <location>
        <begin position="158"/>
        <end position="180"/>
    </location>
</feature>
<keyword evidence="5 6" id="KW-0472">Membrane</keyword>
<feature type="transmembrane region" description="Helical" evidence="6">
    <location>
        <begin position="92"/>
        <end position="115"/>
    </location>
</feature>
<feature type="transmembrane region" description="Helical" evidence="6">
    <location>
        <begin position="307"/>
        <end position="332"/>
    </location>
</feature>
<dbReference type="PANTHER" id="PTHR30250">
    <property type="entry name" value="PST FAMILY PREDICTED COLANIC ACID TRANSPORTER"/>
    <property type="match status" value="1"/>
</dbReference>
<comment type="subcellular location">
    <subcellularLocation>
        <location evidence="1">Cell membrane</location>
        <topology evidence="1">Multi-pass membrane protein</topology>
    </subcellularLocation>
</comment>
<dbReference type="Proteomes" id="UP000228812">
    <property type="component" value="Unassembled WGS sequence"/>
</dbReference>
<evidence type="ECO:0000313" key="7">
    <source>
        <dbReference type="EMBL" id="PIP30106.1"/>
    </source>
</evidence>
<evidence type="ECO:0000256" key="1">
    <source>
        <dbReference type="ARBA" id="ARBA00004651"/>
    </source>
</evidence>
<gene>
    <name evidence="7" type="ORF">COX26_00445</name>
</gene>
<reference evidence="7 8" key="1">
    <citation type="submission" date="2017-09" db="EMBL/GenBank/DDBJ databases">
        <title>Depth-based differentiation of microbial function through sediment-hosted aquifers and enrichment of novel symbionts in the deep terrestrial subsurface.</title>
        <authorList>
            <person name="Probst A.J."/>
            <person name="Ladd B."/>
            <person name="Jarett J.K."/>
            <person name="Geller-Mcgrath D.E."/>
            <person name="Sieber C.M."/>
            <person name="Emerson J.B."/>
            <person name="Anantharaman K."/>
            <person name="Thomas B.C."/>
            <person name="Malmstrom R."/>
            <person name="Stieglmeier M."/>
            <person name="Klingl A."/>
            <person name="Woyke T."/>
            <person name="Ryan C.M."/>
            <person name="Banfield J.F."/>
        </authorList>
    </citation>
    <scope>NUCLEOTIDE SEQUENCE [LARGE SCALE GENOMIC DNA]</scope>
    <source>
        <strain evidence="7">CG23_combo_of_CG06-09_8_20_14_all_54_14</strain>
    </source>
</reference>
<keyword evidence="4 6" id="KW-1133">Transmembrane helix</keyword>
<feature type="transmembrane region" description="Helical" evidence="6">
    <location>
        <begin position="121"/>
        <end position="137"/>
    </location>
</feature>
<accession>A0A2G9ZAC8</accession>
<evidence type="ECO:0000256" key="6">
    <source>
        <dbReference type="SAM" id="Phobius"/>
    </source>
</evidence>
<feature type="transmembrane region" description="Helical" evidence="6">
    <location>
        <begin position="344"/>
        <end position="364"/>
    </location>
</feature>
<feature type="transmembrane region" description="Helical" evidence="6">
    <location>
        <begin position="186"/>
        <end position="205"/>
    </location>
</feature>
<feature type="transmembrane region" description="Helical" evidence="6">
    <location>
        <begin position="266"/>
        <end position="286"/>
    </location>
</feature>
<feature type="transmembrane region" description="Helical" evidence="6">
    <location>
        <begin position="371"/>
        <end position="389"/>
    </location>
</feature>
<keyword evidence="3 6" id="KW-0812">Transmembrane</keyword>
<dbReference type="InterPro" id="IPR050833">
    <property type="entry name" value="Poly_Biosynth_Transport"/>
</dbReference>
<dbReference type="EMBL" id="PCRZ01000010">
    <property type="protein sequence ID" value="PIP30106.1"/>
    <property type="molecule type" value="Genomic_DNA"/>
</dbReference>
<feature type="transmembrane region" description="Helical" evidence="6">
    <location>
        <begin position="51"/>
        <end position="72"/>
    </location>
</feature>
<dbReference type="CDD" id="cd13128">
    <property type="entry name" value="MATE_Wzx_like"/>
    <property type="match status" value="1"/>
</dbReference>
<dbReference type="InterPro" id="IPR002797">
    <property type="entry name" value="Polysacc_synth"/>
</dbReference>
<evidence type="ECO:0000256" key="4">
    <source>
        <dbReference type="ARBA" id="ARBA00022989"/>
    </source>
</evidence>
<feature type="transmembrane region" description="Helical" evidence="6">
    <location>
        <begin position="226"/>
        <end position="251"/>
    </location>
</feature>
<dbReference type="AlphaFoldDB" id="A0A2G9ZAC8"/>
<feature type="transmembrane region" description="Helical" evidence="6">
    <location>
        <begin position="395"/>
        <end position="413"/>
    </location>
</feature>
<feature type="transmembrane region" description="Helical" evidence="6">
    <location>
        <begin position="451"/>
        <end position="471"/>
    </location>
</feature>
<dbReference type="PANTHER" id="PTHR30250:SF31">
    <property type="entry name" value="INNER MEMBRANE PROTEIN YGHQ"/>
    <property type="match status" value="1"/>
</dbReference>
<sequence length="499" mass="54249">MLQRLKELLFTNRGARQTVMKNAFWLSVSNIGGRLIRAVIIIYAARVLGAAGYGVFSYALGLAGFFTIFADIGINAILTRNVARDPAQDREFFATAFWLKVALLLGTALVVVFAAPHFSNIPEATVLIPFVALLTIADGIREFCNSYFRAKEKMEREAIITTTMNVAITGIGFAALALSATSYSFTMAYVGSSALGALAGIVILRKEFAGVFAFFRRSLIRPIMNSALPIAFLAVLGSLSLNVDMIMLGWWRTPEELGFYAAAQKIVQVLVTFPGIIAASVFPALARFIGAHEKEREINLVEKSVALLLFLALPLAVGGMVLSNSIIGFLYGNEYLPASLSFQFLIAMLLFVFPGSIFGNFLLAHDQQKKFAPVALFASLGNVFFNVLLIPRFGIAGAAVATLIMQGFSNLSLWHITKRITPFRIFFHIKKIAIATVAMGIATFLMDALKVNVLLNIAISGGIYLLSLYALKEHLVMEFKTLLGLAKKGDENMGAVAPL</sequence>
<evidence type="ECO:0000256" key="2">
    <source>
        <dbReference type="ARBA" id="ARBA00022475"/>
    </source>
</evidence>
<evidence type="ECO:0000313" key="8">
    <source>
        <dbReference type="Proteomes" id="UP000228812"/>
    </source>
</evidence>
<name>A0A2G9ZAC8_9BACT</name>
<organism evidence="7 8">
    <name type="scientific">Candidatus Jorgensenbacteria bacterium CG23_combo_of_CG06-09_8_20_14_all_54_14</name>
    <dbReference type="NCBI Taxonomy" id="1974595"/>
    <lineage>
        <taxon>Bacteria</taxon>
        <taxon>Candidatus Joergenseniibacteriota</taxon>
    </lineage>
</organism>
<comment type="caution">
    <text evidence="7">The sequence shown here is derived from an EMBL/GenBank/DDBJ whole genome shotgun (WGS) entry which is preliminary data.</text>
</comment>
<feature type="transmembrane region" description="Helical" evidence="6">
    <location>
        <begin position="425"/>
        <end position="445"/>
    </location>
</feature>
<proteinExistence type="predicted"/>
<keyword evidence="2" id="KW-1003">Cell membrane</keyword>
<feature type="transmembrane region" description="Helical" evidence="6">
    <location>
        <begin position="23"/>
        <end position="45"/>
    </location>
</feature>